<evidence type="ECO:0000313" key="3">
    <source>
        <dbReference type="Proteomes" id="UP000009131"/>
    </source>
</evidence>
<reference evidence="2 3" key="2">
    <citation type="journal article" date="2012" name="Open Biol.">
        <title>Characteristics of nucleosomes and linker DNA regions on the genome of the basidiomycete Mixia osmundae revealed by mono- and dinucleosome mapping.</title>
        <authorList>
            <person name="Nishida H."/>
            <person name="Kondo S."/>
            <person name="Matsumoto T."/>
            <person name="Suzuki Y."/>
            <person name="Yoshikawa H."/>
            <person name="Taylor T.D."/>
            <person name="Sugiyama J."/>
        </authorList>
    </citation>
    <scope>NUCLEOTIDE SEQUENCE [LARGE SCALE GENOMIC DNA]</scope>
    <source>
        <strain evidence="3">CBS 9802 / IAM 14324 / JCM 22182 / KY 12970</strain>
    </source>
</reference>
<feature type="compositionally biased region" description="Polar residues" evidence="1">
    <location>
        <begin position="397"/>
        <end position="422"/>
    </location>
</feature>
<dbReference type="STRING" id="764103.G7E7W8"/>
<dbReference type="AlphaFoldDB" id="G7E7W8"/>
<protein>
    <recommendedName>
        <fullName evidence="4">Repressor of RNA polymerase III transcription MAF1</fullName>
    </recommendedName>
</protein>
<feature type="compositionally biased region" description="Polar residues" evidence="1">
    <location>
        <begin position="380"/>
        <end position="391"/>
    </location>
</feature>
<dbReference type="GO" id="GO:0000994">
    <property type="term" value="F:RNA polymerase III core binding"/>
    <property type="evidence" value="ECO:0007669"/>
    <property type="project" value="TreeGrafter"/>
</dbReference>
<dbReference type="FunCoup" id="G7E7W8">
    <property type="interactions" value="412"/>
</dbReference>
<feature type="compositionally biased region" description="Acidic residues" evidence="1">
    <location>
        <begin position="277"/>
        <end position="296"/>
    </location>
</feature>
<evidence type="ECO:0000313" key="2">
    <source>
        <dbReference type="EMBL" id="GAA98928.1"/>
    </source>
</evidence>
<dbReference type="eggNOG" id="KOG3104">
    <property type="taxonomic scope" value="Eukaryota"/>
</dbReference>
<comment type="caution">
    <text evidence="2">The sequence shown here is derived from an EMBL/GenBank/DDBJ whole genome shotgun (WGS) entry which is preliminary data.</text>
</comment>
<proteinExistence type="predicted"/>
<feature type="region of interest" description="Disordered" evidence="1">
    <location>
        <begin position="451"/>
        <end position="473"/>
    </location>
</feature>
<gene>
    <name evidence="2" type="primary">Mo05616</name>
    <name evidence="2" type="ORF">E5Q_05616</name>
</gene>
<dbReference type="HOGENOM" id="CLU_037043_3_0_1"/>
<dbReference type="OrthoDB" id="277029at2759"/>
<keyword evidence="3" id="KW-1185">Reference proteome</keyword>
<dbReference type="PANTHER" id="PTHR22504">
    <property type="entry name" value="REPRESSOR OF RNA POLYMERASE III TRANSCRIPTION MAF1"/>
    <property type="match status" value="1"/>
</dbReference>
<dbReference type="GO" id="GO:0016480">
    <property type="term" value="P:negative regulation of transcription by RNA polymerase III"/>
    <property type="evidence" value="ECO:0007669"/>
    <property type="project" value="InterPro"/>
</dbReference>
<dbReference type="PANTHER" id="PTHR22504:SF0">
    <property type="entry name" value="REPRESSOR OF RNA POLYMERASE III TRANSCRIPTION MAF1 HOMOLOG"/>
    <property type="match status" value="1"/>
</dbReference>
<dbReference type="GO" id="GO:0005634">
    <property type="term" value="C:nucleus"/>
    <property type="evidence" value="ECO:0007669"/>
    <property type="project" value="TreeGrafter"/>
</dbReference>
<feature type="compositionally biased region" description="Low complexity" evidence="1">
    <location>
        <begin position="305"/>
        <end position="326"/>
    </location>
</feature>
<sequence length="473" mass="51582">MKYLDDMPELDALSRALSFTTPSVKVSTRLEAYSCKPIHKDRKLLKTLEADLKSDLELTASVSPPDQVDGVYASPFGPLDQRQSRKTLWLLISTLNLAFPDHDFSKVRPEEFTKEPGSGAVLASLGNALDHLKAPDSLAQQRSFSAYPPGDLETFQSLFGAGSRPSTGLSSSAPGTLESMLMAQRRAFTNFNPGAPHQTQPTTSAGYGFSYNTPRQFGHADPHRGMSPSEMARQDAVLLDSAHPALKSLLDPVINLSECEVFSYMPDTDSDPHASVSDDEDAETTFADEDDEEDGMEQTWEMDGLPRPLQPLTPRRASRRSMQAAQGNNATPAKLGRGDSYHDASGGLLWSSNFFWYNRKLKRILFISIWARRNRHGGTATPQTPSSASESHYTHTLDLSNPDSRGNTPAQDLNRSRATSSPIIVGAPTNPAPSSQSANYLLAQRALIESKRQRTDSAAGLDTSKKLRIASGA</sequence>
<name>G7E7W8_MIXOS</name>
<evidence type="ECO:0000256" key="1">
    <source>
        <dbReference type="SAM" id="MobiDB-lite"/>
    </source>
</evidence>
<dbReference type="Pfam" id="PF09174">
    <property type="entry name" value="Maf1"/>
    <property type="match status" value="1"/>
</dbReference>
<dbReference type="Gene3D" id="3.40.1000.50">
    <property type="entry name" value="Repressor of RNA polymerase III transcription Maf1"/>
    <property type="match status" value="1"/>
</dbReference>
<evidence type="ECO:0008006" key="4">
    <source>
        <dbReference type="Google" id="ProtNLM"/>
    </source>
</evidence>
<organism evidence="2 3">
    <name type="scientific">Mixia osmundae (strain CBS 9802 / IAM 14324 / JCM 22182 / KY 12970)</name>
    <dbReference type="NCBI Taxonomy" id="764103"/>
    <lineage>
        <taxon>Eukaryota</taxon>
        <taxon>Fungi</taxon>
        <taxon>Dikarya</taxon>
        <taxon>Basidiomycota</taxon>
        <taxon>Pucciniomycotina</taxon>
        <taxon>Mixiomycetes</taxon>
        <taxon>Mixiales</taxon>
        <taxon>Mixiaceae</taxon>
        <taxon>Mixia</taxon>
    </lineage>
</organism>
<accession>G7E7W8</accession>
<feature type="region of interest" description="Disordered" evidence="1">
    <location>
        <begin position="266"/>
        <end position="339"/>
    </location>
</feature>
<reference evidence="2 3" key="1">
    <citation type="journal article" date="2011" name="J. Gen. Appl. Microbiol.">
        <title>Draft genome sequencing of the enigmatic basidiomycete Mixia osmundae.</title>
        <authorList>
            <person name="Nishida H."/>
            <person name="Nagatsuka Y."/>
            <person name="Sugiyama J."/>
        </authorList>
    </citation>
    <scope>NUCLEOTIDE SEQUENCE [LARGE SCALE GENOMIC DNA]</scope>
    <source>
        <strain evidence="3">CBS 9802 / IAM 14324 / JCM 22182 / KY 12970</strain>
    </source>
</reference>
<feature type="region of interest" description="Disordered" evidence="1">
    <location>
        <begin position="376"/>
        <end position="438"/>
    </location>
</feature>
<dbReference type="InterPro" id="IPR038564">
    <property type="entry name" value="Maf1_sf"/>
</dbReference>
<dbReference type="InParanoid" id="G7E7W8"/>
<dbReference type="Proteomes" id="UP000009131">
    <property type="component" value="Unassembled WGS sequence"/>
</dbReference>
<dbReference type="EMBL" id="BABT02000165">
    <property type="protein sequence ID" value="GAA98928.1"/>
    <property type="molecule type" value="Genomic_DNA"/>
</dbReference>
<dbReference type="InterPro" id="IPR015257">
    <property type="entry name" value="Maf1"/>
</dbReference>